<keyword evidence="3" id="KW-1185">Reference proteome</keyword>
<feature type="compositionally biased region" description="Polar residues" evidence="1">
    <location>
        <begin position="152"/>
        <end position="169"/>
    </location>
</feature>
<evidence type="ECO:0000313" key="2">
    <source>
        <dbReference type="EMBL" id="GJJ06568.1"/>
    </source>
</evidence>
<comment type="caution">
    <text evidence="2">The sequence shown here is derived from an EMBL/GenBank/DDBJ whole genome shotgun (WGS) entry which is preliminary data.</text>
</comment>
<feature type="compositionally biased region" description="Polar residues" evidence="1">
    <location>
        <begin position="120"/>
        <end position="135"/>
    </location>
</feature>
<feature type="compositionally biased region" description="Polar residues" evidence="1">
    <location>
        <begin position="1"/>
        <end position="21"/>
    </location>
</feature>
<organism evidence="2 3">
    <name type="scientific">Clathrus columnatus</name>
    <dbReference type="NCBI Taxonomy" id="1419009"/>
    <lineage>
        <taxon>Eukaryota</taxon>
        <taxon>Fungi</taxon>
        <taxon>Dikarya</taxon>
        <taxon>Basidiomycota</taxon>
        <taxon>Agaricomycotina</taxon>
        <taxon>Agaricomycetes</taxon>
        <taxon>Phallomycetidae</taxon>
        <taxon>Phallales</taxon>
        <taxon>Clathraceae</taxon>
        <taxon>Clathrus</taxon>
    </lineage>
</organism>
<protein>
    <submittedName>
        <fullName evidence="2">Uncharacterized protein</fullName>
    </submittedName>
</protein>
<sequence>MTSLRGPSTNIVHERLASSSQPPSPTEEVDISKLAWDDEDTRTLVHSAHKGKGREQQTSTADDADDDDTETLTGDSLKEPVAKYPPMTEEEFESKKVEENLKRWETLEKQRRKKARESRSGASTTTTNHNFSESLVSIKRASELFMSRDSKANSMDRQNPHQVLPNNDDLTPPERDTTLFTTSPTSPDRTPRNSTVFQTDNPFENPDYAVSGTISLNTPPQTPNLEGSNVGSRKKKKKGKRNQLEPPRPLDLPLPITPPSAEERRLQLEMEREQRQKKWWTEWLCGCREEGEEQAGRTNPME</sequence>
<feature type="compositionally biased region" description="Pro residues" evidence="1">
    <location>
        <begin position="246"/>
        <end position="258"/>
    </location>
</feature>
<name>A0AAV5A1Q6_9AGAM</name>
<dbReference type="EMBL" id="BPWL01000001">
    <property type="protein sequence ID" value="GJJ06568.1"/>
    <property type="molecule type" value="Genomic_DNA"/>
</dbReference>
<feature type="compositionally biased region" description="Polar residues" evidence="1">
    <location>
        <begin position="212"/>
        <end position="231"/>
    </location>
</feature>
<evidence type="ECO:0000313" key="3">
    <source>
        <dbReference type="Proteomes" id="UP001050691"/>
    </source>
</evidence>
<feature type="region of interest" description="Disordered" evidence="1">
    <location>
        <begin position="1"/>
        <end position="258"/>
    </location>
</feature>
<feature type="compositionally biased region" description="Basic residues" evidence="1">
    <location>
        <begin position="232"/>
        <end position="241"/>
    </location>
</feature>
<proteinExistence type="predicted"/>
<dbReference type="Proteomes" id="UP001050691">
    <property type="component" value="Unassembled WGS sequence"/>
</dbReference>
<gene>
    <name evidence="2" type="ORF">Clacol_000761</name>
</gene>
<evidence type="ECO:0000256" key="1">
    <source>
        <dbReference type="SAM" id="MobiDB-lite"/>
    </source>
</evidence>
<feature type="compositionally biased region" description="Basic and acidic residues" evidence="1">
    <location>
        <begin position="140"/>
        <end position="151"/>
    </location>
</feature>
<reference evidence="2" key="1">
    <citation type="submission" date="2021-10" db="EMBL/GenBank/DDBJ databases">
        <title>De novo Genome Assembly of Clathrus columnatus (Basidiomycota, Fungi) Using Illumina and Nanopore Sequence Data.</title>
        <authorList>
            <person name="Ogiso-Tanaka E."/>
            <person name="Itagaki H."/>
            <person name="Hosoya T."/>
            <person name="Hosaka K."/>
        </authorList>
    </citation>
    <scope>NUCLEOTIDE SEQUENCE</scope>
    <source>
        <strain evidence="2">MO-923</strain>
    </source>
</reference>
<feature type="compositionally biased region" description="Low complexity" evidence="1">
    <location>
        <begin position="181"/>
        <end position="195"/>
    </location>
</feature>
<accession>A0AAV5A1Q6</accession>
<feature type="compositionally biased region" description="Basic and acidic residues" evidence="1">
    <location>
        <begin position="93"/>
        <end position="109"/>
    </location>
</feature>
<dbReference type="AlphaFoldDB" id="A0AAV5A1Q6"/>